<reference evidence="1 2" key="1">
    <citation type="submission" date="2018-04" db="EMBL/GenBank/DDBJ databases">
        <title>Halococcoides cellulosivorans gen. nov., sp. nov., an extremely halophilic cellulose-utilizing haloarchaeon from hypersaline lakes.</title>
        <authorList>
            <person name="Sorokin D.Y."/>
            <person name="Toshchakov S.V."/>
            <person name="Samarov N.I."/>
            <person name="Korzhenkov A."/>
            <person name="Kublanov I.V."/>
        </authorList>
    </citation>
    <scope>NUCLEOTIDE SEQUENCE [LARGE SCALE GENOMIC DNA]</scope>
    <source>
        <strain evidence="1 2">HArcel1</strain>
    </source>
</reference>
<dbReference type="EMBL" id="CP028858">
    <property type="protein sequence ID" value="AWB26255.1"/>
    <property type="molecule type" value="Genomic_DNA"/>
</dbReference>
<dbReference type="Proteomes" id="UP000244727">
    <property type="component" value="Chromosome"/>
</dbReference>
<evidence type="ECO:0000313" key="1">
    <source>
        <dbReference type="EMBL" id="AWB26255.1"/>
    </source>
</evidence>
<proteinExistence type="predicted"/>
<dbReference type="AlphaFoldDB" id="A0A2R4WXJ2"/>
<keyword evidence="2" id="KW-1185">Reference proteome</keyword>
<name>A0A2R4WXJ2_9EURY</name>
<dbReference type="KEGG" id="harc:HARCEL1_00225"/>
<gene>
    <name evidence="1" type="ORF">HARCEL1_00225</name>
</gene>
<organism evidence="1 2">
    <name type="scientific">Halococcoides cellulosivorans</name>
    <dbReference type="NCBI Taxonomy" id="1679096"/>
    <lineage>
        <taxon>Archaea</taxon>
        <taxon>Methanobacteriati</taxon>
        <taxon>Methanobacteriota</taxon>
        <taxon>Stenosarchaea group</taxon>
        <taxon>Halobacteria</taxon>
        <taxon>Halobacteriales</taxon>
        <taxon>Haloarculaceae</taxon>
        <taxon>Halococcoides</taxon>
    </lineage>
</organism>
<protein>
    <submittedName>
        <fullName evidence="1">Uncharacterized protein</fullName>
    </submittedName>
</protein>
<evidence type="ECO:0000313" key="2">
    <source>
        <dbReference type="Proteomes" id="UP000244727"/>
    </source>
</evidence>
<sequence>MPTPSAIGVGEFYPFAYIDGETFSNNKDRLEEYFYLYVKDDIEGTFSEPDVDFDDVQAFVDMNMAGVAETDLDAEYLTGALEEEGDFEEASEYGGFTVYLEDEQEVAFGVRDGAVAYGQSGMYGWSNPRNRLKGVIDAKTGSGKHYPEVSDPVALITERLGKQTFIAGREHSSHLETAPAKGRFDGQIARARALDLTGEETTATFLRILESDASISESTAEAWATKWPKLARMADVSVSVDGRVVSATGIADRAATDEFYD</sequence>
<accession>A0A2R4WXJ2</accession>